<dbReference type="Pfam" id="PF26526">
    <property type="entry name" value="DUF8175"/>
    <property type="match status" value="1"/>
</dbReference>
<keyword evidence="2" id="KW-1133">Transmembrane helix</keyword>
<dbReference type="Proteomes" id="UP000676967">
    <property type="component" value="Chromosome"/>
</dbReference>
<keyword evidence="2" id="KW-0472">Membrane</keyword>
<keyword evidence="2" id="KW-0812">Transmembrane</keyword>
<dbReference type="EMBL" id="AP023356">
    <property type="protein sequence ID" value="BCJ46188.1"/>
    <property type="molecule type" value="Genomic_DNA"/>
</dbReference>
<dbReference type="RefSeq" id="WP_189333015.1">
    <property type="nucleotide sequence ID" value="NZ_AP023356.1"/>
</dbReference>
<evidence type="ECO:0000256" key="1">
    <source>
        <dbReference type="SAM" id="MobiDB-lite"/>
    </source>
</evidence>
<name>A0ABM7M3T4_9ACTN</name>
<keyword evidence="5" id="KW-1185">Reference proteome</keyword>
<reference evidence="4 5" key="1">
    <citation type="submission" date="2020-08" db="EMBL/GenBank/DDBJ databases">
        <title>Whole genome shotgun sequence of Actinoplanes ianthinogenes NBRC 13996.</title>
        <authorList>
            <person name="Komaki H."/>
            <person name="Tamura T."/>
        </authorList>
    </citation>
    <scope>NUCLEOTIDE SEQUENCE [LARGE SCALE GENOMIC DNA]</scope>
    <source>
        <strain evidence="4 5">NBRC 13996</strain>
    </source>
</reference>
<organism evidence="4 5">
    <name type="scientific">Actinoplanes ianthinogenes</name>
    <dbReference type="NCBI Taxonomy" id="122358"/>
    <lineage>
        <taxon>Bacteria</taxon>
        <taxon>Bacillati</taxon>
        <taxon>Actinomycetota</taxon>
        <taxon>Actinomycetes</taxon>
        <taxon>Micromonosporales</taxon>
        <taxon>Micromonosporaceae</taxon>
        <taxon>Actinoplanes</taxon>
    </lineage>
</organism>
<protein>
    <recommendedName>
        <fullName evidence="3">DUF8175 domain-containing protein</fullName>
    </recommendedName>
</protein>
<feature type="region of interest" description="Disordered" evidence="1">
    <location>
        <begin position="40"/>
        <end position="61"/>
    </location>
</feature>
<evidence type="ECO:0000256" key="2">
    <source>
        <dbReference type="SAM" id="Phobius"/>
    </source>
</evidence>
<proteinExistence type="predicted"/>
<evidence type="ECO:0000313" key="4">
    <source>
        <dbReference type="EMBL" id="BCJ46188.1"/>
    </source>
</evidence>
<accession>A0ABM7M3T4</accession>
<gene>
    <name evidence="4" type="ORF">Aiant_68450</name>
</gene>
<sequence length="250" mass="26674">MSEHSDGAQPGPRRWWPIALGAVVVLLVGVGLGNAIRSGDDPAAQPTAPPPAAPGSAAPSTTVEHFAVTAGEGGSSLAADGKTQMGYEHTCAGAVAAATNYISSATRLEWVKSYGDKLLDQISDADSQRIEYYRKGMRTALELKLIMESHPEWGGFRLVSCDSYTATVNVWECEVMRGNGQAQGSCDTNATVVAWVNGDWKLRRYEWTDEPPIPASQDLVGGDTPLDAAQRRQALQAAGPDWQEYANAPQ</sequence>
<evidence type="ECO:0000313" key="5">
    <source>
        <dbReference type="Proteomes" id="UP000676967"/>
    </source>
</evidence>
<feature type="transmembrane region" description="Helical" evidence="2">
    <location>
        <begin position="15"/>
        <end position="36"/>
    </location>
</feature>
<dbReference type="InterPro" id="IPR058488">
    <property type="entry name" value="DUF8175"/>
</dbReference>
<feature type="domain" description="DUF8175" evidence="3">
    <location>
        <begin position="78"/>
        <end position="219"/>
    </location>
</feature>
<evidence type="ECO:0000259" key="3">
    <source>
        <dbReference type="Pfam" id="PF26526"/>
    </source>
</evidence>